<feature type="region of interest" description="Disordered" evidence="1">
    <location>
        <begin position="271"/>
        <end position="363"/>
    </location>
</feature>
<gene>
    <name evidence="2" type="ORF">C1I99_08345</name>
</gene>
<name>A0A2W2CTB5_9ACTN</name>
<reference evidence="2 3" key="1">
    <citation type="submission" date="2018-01" db="EMBL/GenBank/DDBJ databases">
        <title>Draft genome sequence of Salinispora sp. 13K206.</title>
        <authorList>
            <person name="Sahin N."/>
            <person name="Saygin H."/>
            <person name="Ay H."/>
        </authorList>
    </citation>
    <scope>NUCLEOTIDE SEQUENCE [LARGE SCALE GENOMIC DNA]</scope>
    <source>
        <strain evidence="2 3">13K206</strain>
    </source>
</reference>
<comment type="caution">
    <text evidence="2">The sequence shown here is derived from an EMBL/GenBank/DDBJ whole genome shotgun (WGS) entry which is preliminary data.</text>
</comment>
<evidence type="ECO:0008006" key="4">
    <source>
        <dbReference type="Google" id="ProtNLM"/>
    </source>
</evidence>
<proteinExistence type="predicted"/>
<dbReference type="Gene3D" id="3.40.190.10">
    <property type="entry name" value="Periplasmic binding protein-like II"/>
    <property type="match status" value="1"/>
</dbReference>
<dbReference type="PANTHER" id="PTHR43649">
    <property type="entry name" value="ARABINOSE-BINDING PROTEIN-RELATED"/>
    <property type="match status" value="1"/>
</dbReference>
<evidence type="ECO:0000313" key="2">
    <source>
        <dbReference type="EMBL" id="PZG01091.1"/>
    </source>
</evidence>
<organism evidence="2 3">
    <name type="scientific">Micromonospora deserti</name>
    <dbReference type="NCBI Taxonomy" id="2070366"/>
    <lineage>
        <taxon>Bacteria</taxon>
        <taxon>Bacillati</taxon>
        <taxon>Actinomycetota</taxon>
        <taxon>Actinomycetes</taxon>
        <taxon>Micromonosporales</taxon>
        <taxon>Micromonosporaceae</taxon>
        <taxon>Micromonospora</taxon>
    </lineage>
</organism>
<keyword evidence="3" id="KW-1185">Reference proteome</keyword>
<feature type="compositionally biased region" description="Polar residues" evidence="1">
    <location>
        <begin position="346"/>
        <end position="361"/>
    </location>
</feature>
<accession>A0A2W2CTB5</accession>
<protein>
    <recommendedName>
        <fullName evidence="4">ABC transporter substrate-binding protein</fullName>
    </recommendedName>
</protein>
<sequence length="389" mass="42979">MTIDFWTHDPGYIKTYTAMAKTLTEAKKTPFQYNLKVTTLGADAVVTKMLAQAQVKTGTPDVVGVEVSQFPRTMKNKITSSIFVNWTELLSEQEKSDLLRLADYAADGQTYAIESDTCPTVLYYRQDLFAKLGIDPQVATWEELQKAGAKTGKAFGICPNGTPGDAMGTFRQLYQQRGKNAHTVTPSAACPGCDTASVRVHSRYARPALGALIAKDKLFVTGTGNGALASQALPVAAGVRGTMVELFPELATVWAQREALHVDKRWHRTESGRLTPDRAGPPPRRRFRCDGQRRCASQRRGDGGLSARPRRHQPCIQTRGQERLWIPRPRQPAATMHGRQHPPQTPNQSSDFQDRSNSMTPLSPHLGMYGGVWRKRHPWTGAPVLGTWG</sequence>
<dbReference type="SUPFAM" id="SSF53850">
    <property type="entry name" value="Periplasmic binding protein-like II"/>
    <property type="match status" value="1"/>
</dbReference>
<dbReference type="Pfam" id="PF13416">
    <property type="entry name" value="SBP_bac_8"/>
    <property type="match status" value="1"/>
</dbReference>
<evidence type="ECO:0000256" key="1">
    <source>
        <dbReference type="SAM" id="MobiDB-lite"/>
    </source>
</evidence>
<dbReference type="InterPro" id="IPR050490">
    <property type="entry name" value="Bact_solute-bd_prot1"/>
</dbReference>
<dbReference type="PANTHER" id="PTHR43649:SF12">
    <property type="entry name" value="DIACETYLCHITOBIOSE BINDING PROTEIN DASA"/>
    <property type="match status" value="1"/>
</dbReference>
<evidence type="ECO:0000313" key="3">
    <source>
        <dbReference type="Proteomes" id="UP000248749"/>
    </source>
</evidence>
<dbReference type="EMBL" id="POUB01000036">
    <property type="protein sequence ID" value="PZG01091.1"/>
    <property type="molecule type" value="Genomic_DNA"/>
</dbReference>
<dbReference type="AlphaFoldDB" id="A0A2W2CTB5"/>
<dbReference type="Proteomes" id="UP000248749">
    <property type="component" value="Unassembled WGS sequence"/>
</dbReference>
<dbReference type="InterPro" id="IPR006059">
    <property type="entry name" value="SBP"/>
</dbReference>